<dbReference type="EMBL" id="QKYT01000305">
    <property type="protein sequence ID" value="RIA87516.1"/>
    <property type="molecule type" value="Genomic_DNA"/>
</dbReference>
<dbReference type="OrthoDB" id="2431724at2759"/>
<proteinExistence type="predicted"/>
<name>A0A397SSC8_9GLOM</name>
<protein>
    <submittedName>
        <fullName evidence="1">Uncharacterized protein</fullName>
    </submittedName>
</protein>
<gene>
    <name evidence="1" type="ORF">C1645_777194</name>
</gene>
<evidence type="ECO:0000313" key="2">
    <source>
        <dbReference type="Proteomes" id="UP000265703"/>
    </source>
</evidence>
<organism evidence="1 2">
    <name type="scientific">Glomus cerebriforme</name>
    <dbReference type="NCBI Taxonomy" id="658196"/>
    <lineage>
        <taxon>Eukaryota</taxon>
        <taxon>Fungi</taxon>
        <taxon>Fungi incertae sedis</taxon>
        <taxon>Mucoromycota</taxon>
        <taxon>Glomeromycotina</taxon>
        <taxon>Glomeromycetes</taxon>
        <taxon>Glomerales</taxon>
        <taxon>Glomeraceae</taxon>
        <taxon>Glomus</taxon>
    </lineage>
</organism>
<sequence length="54" mass="6744">MEVHQITTQLINQNRKYVKNYVKECNYNIDFLLIYLRDTLYSLRNDKTWFQELL</sequence>
<dbReference type="Proteomes" id="UP000265703">
    <property type="component" value="Unassembled WGS sequence"/>
</dbReference>
<dbReference type="AlphaFoldDB" id="A0A397SSC8"/>
<accession>A0A397SSC8</accession>
<reference evidence="1 2" key="1">
    <citation type="submission" date="2018-06" db="EMBL/GenBank/DDBJ databases">
        <title>Comparative genomics reveals the genomic features of Rhizophagus irregularis, R. cerebriforme, R. diaphanum and Gigaspora rosea, and their symbiotic lifestyle signature.</title>
        <authorList>
            <person name="Morin E."/>
            <person name="San Clemente H."/>
            <person name="Chen E.C.H."/>
            <person name="De La Providencia I."/>
            <person name="Hainaut M."/>
            <person name="Kuo A."/>
            <person name="Kohler A."/>
            <person name="Murat C."/>
            <person name="Tang N."/>
            <person name="Roy S."/>
            <person name="Loubradou J."/>
            <person name="Henrissat B."/>
            <person name="Grigoriev I.V."/>
            <person name="Corradi N."/>
            <person name="Roux C."/>
            <person name="Martin F.M."/>
        </authorList>
    </citation>
    <scope>NUCLEOTIDE SEQUENCE [LARGE SCALE GENOMIC DNA]</scope>
    <source>
        <strain evidence="1 2">DAOM 227022</strain>
    </source>
</reference>
<keyword evidence="2" id="KW-1185">Reference proteome</keyword>
<feature type="non-terminal residue" evidence="1">
    <location>
        <position position="54"/>
    </location>
</feature>
<comment type="caution">
    <text evidence="1">The sequence shown here is derived from an EMBL/GenBank/DDBJ whole genome shotgun (WGS) entry which is preliminary data.</text>
</comment>
<evidence type="ECO:0000313" key="1">
    <source>
        <dbReference type="EMBL" id="RIA87516.1"/>
    </source>
</evidence>